<dbReference type="AlphaFoldDB" id="X0X3L5"/>
<organism evidence="2">
    <name type="scientific">marine sediment metagenome</name>
    <dbReference type="NCBI Taxonomy" id="412755"/>
    <lineage>
        <taxon>unclassified sequences</taxon>
        <taxon>metagenomes</taxon>
        <taxon>ecological metagenomes</taxon>
    </lineage>
</organism>
<accession>X0X3L5</accession>
<dbReference type="EMBL" id="BARS01041955">
    <property type="protein sequence ID" value="GAG37824.1"/>
    <property type="molecule type" value="Genomic_DNA"/>
</dbReference>
<keyword evidence="1" id="KW-0175">Coiled coil</keyword>
<gene>
    <name evidence="2" type="ORF">S01H1_63715</name>
</gene>
<comment type="caution">
    <text evidence="2">The sequence shown here is derived from an EMBL/GenBank/DDBJ whole genome shotgun (WGS) entry which is preliminary data.</text>
</comment>
<proteinExistence type="predicted"/>
<name>X0X3L5_9ZZZZ</name>
<sequence length="44" mass="5598">KSIDTPIEIIEGWIEEYRREIKMMQEEIKKLKDIREECQRDRYR</sequence>
<feature type="coiled-coil region" evidence="1">
    <location>
        <begin position="7"/>
        <end position="41"/>
    </location>
</feature>
<feature type="non-terminal residue" evidence="2">
    <location>
        <position position="1"/>
    </location>
</feature>
<evidence type="ECO:0000313" key="2">
    <source>
        <dbReference type="EMBL" id="GAG37824.1"/>
    </source>
</evidence>
<reference evidence="2" key="1">
    <citation type="journal article" date="2014" name="Front. Microbiol.">
        <title>High frequency of phylogenetically diverse reductive dehalogenase-homologous genes in deep subseafloor sedimentary metagenomes.</title>
        <authorList>
            <person name="Kawai M."/>
            <person name="Futagami T."/>
            <person name="Toyoda A."/>
            <person name="Takaki Y."/>
            <person name="Nishi S."/>
            <person name="Hori S."/>
            <person name="Arai W."/>
            <person name="Tsubouchi T."/>
            <person name="Morono Y."/>
            <person name="Uchiyama I."/>
            <person name="Ito T."/>
            <person name="Fujiyama A."/>
            <person name="Inagaki F."/>
            <person name="Takami H."/>
        </authorList>
    </citation>
    <scope>NUCLEOTIDE SEQUENCE</scope>
    <source>
        <strain evidence="2">Expedition CK06-06</strain>
    </source>
</reference>
<evidence type="ECO:0000256" key="1">
    <source>
        <dbReference type="SAM" id="Coils"/>
    </source>
</evidence>
<protein>
    <submittedName>
        <fullName evidence="2">Uncharacterized protein</fullName>
    </submittedName>
</protein>